<dbReference type="GO" id="GO:0006538">
    <property type="term" value="P:L-glutamate catabolic process"/>
    <property type="evidence" value="ECO:0007669"/>
    <property type="project" value="TreeGrafter"/>
</dbReference>
<protein>
    <submittedName>
        <fullName evidence="4">Amino acid dehydrogenase</fullName>
    </submittedName>
</protein>
<reference evidence="5" key="1">
    <citation type="submission" date="2016-06" db="EMBL/GenBank/DDBJ databases">
        <title>Draft genome sequence of Desulfoplanes formicivorans strain Pf12B.</title>
        <authorList>
            <person name="Watanabe M."/>
            <person name="Kojima H."/>
            <person name="Fukui M."/>
        </authorList>
    </citation>
    <scope>NUCLEOTIDE SEQUENCE [LARGE SCALE GENOMIC DNA]</scope>
    <source>
        <strain evidence="5">Pf12B</strain>
    </source>
</reference>
<gene>
    <name evidence="4" type="ORF">DPF_1631</name>
</gene>
<dbReference type="Pfam" id="PF00208">
    <property type="entry name" value="ELFV_dehydrog"/>
    <property type="match status" value="1"/>
</dbReference>
<organism evidence="4 5">
    <name type="scientific">Desulfoplanes formicivorans</name>
    <dbReference type="NCBI Taxonomy" id="1592317"/>
    <lineage>
        <taxon>Bacteria</taxon>
        <taxon>Pseudomonadati</taxon>
        <taxon>Thermodesulfobacteriota</taxon>
        <taxon>Desulfovibrionia</taxon>
        <taxon>Desulfovibrionales</taxon>
        <taxon>Desulfoplanaceae</taxon>
        <taxon>Desulfoplanes</taxon>
    </lineage>
</organism>
<dbReference type="STRING" id="1592317.DPF_1631"/>
<evidence type="ECO:0000313" key="5">
    <source>
        <dbReference type="Proteomes" id="UP000095200"/>
    </source>
</evidence>
<dbReference type="SUPFAM" id="SSF51735">
    <property type="entry name" value="NAD(P)-binding Rossmann-fold domains"/>
    <property type="match status" value="1"/>
</dbReference>
<dbReference type="Gene3D" id="3.40.50.720">
    <property type="entry name" value="NAD(P)-binding Rossmann-like Domain"/>
    <property type="match status" value="1"/>
</dbReference>
<dbReference type="GO" id="GO:0004352">
    <property type="term" value="F:glutamate dehydrogenase (NAD+) activity"/>
    <property type="evidence" value="ECO:0007669"/>
    <property type="project" value="TreeGrafter"/>
</dbReference>
<evidence type="ECO:0000256" key="1">
    <source>
        <dbReference type="ARBA" id="ARBA00006382"/>
    </source>
</evidence>
<dbReference type="InterPro" id="IPR006096">
    <property type="entry name" value="Glu/Leu/Phe/Val/Trp_DH_C"/>
</dbReference>
<dbReference type="OrthoDB" id="19378at2"/>
<dbReference type="EMBL" id="BDFE01000016">
    <property type="protein sequence ID" value="GAU08912.1"/>
    <property type="molecule type" value="Genomic_DNA"/>
</dbReference>
<evidence type="ECO:0000313" key="4">
    <source>
        <dbReference type="EMBL" id="GAU08912.1"/>
    </source>
</evidence>
<dbReference type="InterPro" id="IPR036291">
    <property type="entry name" value="NAD(P)-bd_dom_sf"/>
</dbReference>
<dbReference type="SMART" id="SM00839">
    <property type="entry name" value="ELFV_dehydrog"/>
    <property type="match status" value="1"/>
</dbReference>
<dbReference type="PANTHER" id="PTHR11606:SF39">
    <property type="entry name" value="GLUTAMATE_PHENYLALANINE_LEUCINE_VALINE_L-TRYPTOPHAN DEHYDROGENASE C-TERMINAL DOMAIN-CONTAINING PROTEIN"/>
    <property type="match status" value="1"/>
</dbReference>
<dbReference type="RefSeq" id="WP_069858928.1">
    <property type="nucleotide sequence ID" value="NZ_BDFE01000016.1"/>
</dbReference>
<dbReference type="AlphaFoldDB" id="A0A194AFQ5"/>
<comment type="similarity">
    <text evidence="1">Belongs to the Glu/Leu/Phe/Val dehydrogenases family.</text>
</comment>
<name>A0A194AFQ5_9BACT</name>
<keyword evidence="2" id="KW-0560">Oxidoreductase</keyword>
<keyword evidence="5" id="KW-1185">Reference proteome</keyword>
<dbReference type="Proteomes" id="UP000095200">
    <property type="component" value="Unassembled WGS sequence"/>
</dbReference>
<evidence type="ECO:0000259" key="3">
    <source>
        <dbReference type="SMART" id="SM00839"/>
    </source>
</evidence>
<dbReference type="PANTHER" id="PTHR11606">
    <property type="entry name" value="GLUTAMATE DEHYDROGENASE"/>
    <property type="match status" value="1"/>
</dbReference>
<feature type="domain" description="Glutamate/phenylalanine/leucine/valine/L-tryptophan dehydrogenase C-terminal" evidence="3">
    <location>
        <begin position="581"/>
        <end position="830"/>
    </location>
</feature>
<evidence type="ECO:0000256" key="2">
    <source>
        <dbReference type="ARBA" id="ARBA00023002"/>
    </source>
</evidence>
<dbReference type="InterPro" id="IPR046346">
    <property type="entry name" value="Aminoacid_DH-like_N_sf"/>
</dbReference>
<dbReference type="SUPFAM" id="SSF53223">
    <property type="entry name" value="Aminoacid dehydrogenase-like, N-terminal domain"/>
    <property type="match status" value="1"/>
</dbReference>
<comment type="caution">
    <text evidence="4">The sequence shown here is derived from an EMBL/GenBank/DDBJ whole genome shotgun (WGS) entry which is preliminary data.</text>
</comment>
<sequence length="982" mass="110330">MPDSVHTSVTQSTLETLKQTMAHEADQITPWFYANMHPYYFKSHTREEVLTHLHGIVSGQVTTMNRTLTLRSPCKTRVTYINPGTATKDMVDILEGLKGTNLQTARIYTSADKAITLCTFHQAPQKLADPDDPSMHKALAKLKELSLVPASEEDSFSSFLTCASLDYIEKFDPQRAARHYEIIRQIRGTERVHVTMEPLPNNQDRITIAMTEPMQDGMLLEVIKILNRADVRIHRAYADLFDLGQEGNVGIVSLYVSCANGEPASTGHCSAILKQELAWIKWLQPGDLERFADDHGCTLAQVALIQASCLFVHQFLHRKDKYAYTLNRIRQTVLKHPEATRALVDYFEARFDPQETRRNDRVQTARASATQILDTIPQDLEQSILQCILQFMDHVLKTNYYVTNRFGLGFRLDPAMLKDLFEGELPYGIFFFIGPRFHGFHVRYRDMARGGVRVVRTRNKEHFELENARLFDEATALASSQQLKNKDIPEGGSKAVLLLAPNGSVDLAVKSMTNTLLDMIISTRELTSPDNVVDYLGHHEIIYLGPDENILPRHIDWIVERAEKRGYPWARAFMSSKPGAGINHKEYGVTSLGVIVFMEEILKTLGIDPSKDVFRVKMTGGPAGDVAGNCLRILLAKYPETVRIVAMTDGHGAIFDPEGLDHEELKRLLDQGERCNAFSPHKLHSPEGLVVDASTPEGAKIRNNLHNTAQAEVFIPAGGRPDTINAKNWGQFLLPDGTPSAKAIVEGANIFISREARDHLQEAGVIFLHGSSANKTGVICSSYEVLAGLILSADEFLAIKKEYIAQVLTILEHRARSEARMLTREFRYSGGKTPMTEISFAASREINELGDMISDILAEHVSDLHGDPDLCELILDYCPPVLVAKYRDRIISDIPVRHQFALLGAVFASSMVYREGLGWLKRISKLRNILDVIHADLQERKHLRRIEKIIASSNLDDRETILNIVRSRGQRYLTTTRLGLEN</sequence>
<accession>A0A194AFQ5</accession>
<proteinExistence type="inferred from homology"/>